<dbReference type="Proteomes" id="UP000240509">
    <property type="component" value="Unassembled WGS sequence"/>
</dbReference>
<evidence type="ECO:0000313" key="2">
    <source>
        <dbReference type="EMBL" id="PTL40160.1"/>
    </source>
</evidence>
<proteinExistence type="predicted"/>
<gene>
    <name evidence="2" type="ORF">C6Y45_01920</name>
</gene>
<evidence type="ECO:0000313" key="3">
    <source>
        <dbReference type="Proteomes" id="UP000240509"/>
    </source>
</evidence>
<dbReference type="Pfam" id="PF10011">
    <property type="entry name" value="DUF2254"/>
    <property type="match status" value="1"/>
</dbReference>
<reference evidence="2 3" key="1">
    <citation type="submission" date="2018-03" db="EMBL/GenBank/DDBJ databases">
        <title>Alkalicoccus saliphilus sp. nov., isolated from a mineral pool.</title>
        <authorList>
            <person name="Zhao B."/>
        </authorList>
    </citation>
    <scope>NUCLEOTIDE SEQUENCE [LARGE SCALE GENOMIC DNA]</scope>
    <source>
        <strain evidence="2 3">6AG</strain>
    </source>
</reference>
<protein>
    <submittedName>
        <fullName evidence="2">DUF2254 domain-containing protein</fullName>
    </submittedName>
</protein>
<evidence type="ECO:0000256" key="1">
    <source>
        <dbReference type="SAM" id="Phobius"/>
    </source>
</evidence>
<keyword evidence="3" id="KW-1185">Reference proteome</keyword>
<dbReference type="InterPro" id="IPR018723">
    <property type="entry name" value="DUF2254_membrane"/>
</dbReference>
<dbReference type="EMBL" id="PZJJ01000002">
    <property type="protein sequence ID" value="PTL40160.1"/>
    <property type="molecule type" value="Genomic_DNA"/>
</dbReference>
<keyword evidence="1" id="KW-0472">Membrane</keyword>
<accession>A0A2T4U9V0</accession>
<feature type="transmembrane region" description="Helical" evidence="1">
    <location>
        <begin position="153"/>
        <end position="176"/>
    </location>
</feature>
<dbReference type="AlphaFoldDB" id="A0A2T4U9V0"/>
<feature type="transmembrane region" description="Helical" evidence="1">
    <location>
        <begin position="81"/>
        <end position="107"/>
    </location>
</feature>
<organism evidence="2 3">
    <name type="scientific">Alkalicoccus saliphilus</name>
    <dbReference type="NCBI Taxonomy" id="200989"/>
    <lineage>
        <taxon>Bacteria</taxon>
        <taxon>Bacillati</taxon>
        <taxon>Bacillota</taxon>
        <taxon>Bacilli</taxon>
        <taxon>Bacillales</taxon>
        <taxon>Bacillaceae</taxon>
        <taxon>Alkalicoccus</taxon>
    </lineage>
</organism>
<keyword evidence="1" id="KW-1133">Transmembrane helix</keyword>
<feature type="transmembrane region" description="Helical" evidence="1">
    <location>
        <begin position="128"/>
        <end position="147"/>
    </location>
</feature>
<comment type="caution">
    <text evidence="2">The sequence shown here is derived from an EMBL/GenBank/DDBJ whole genome shotgun (WGS) entry which is preliminary data.</text>
</comment>
<name>A0A2T4U9V0_9BACI</name>
<keyword evidence="1" id="KW-0812">Transmembrane</keyword>
<sequence length="461" mass="53558">MLKRRNFSLYKWLPESLRKYFQMNRRERKHEMQSTLWYMPLLYITLSLLLVAATLTADILMEAETYVPPIMRISAEATQVLVSTLIGGILTLSAFTLNSLLVFLTTFSGQFSPRMLLNFVSDKKTQHALGIFNGNFVYVLVVFLFIGSTQREVFAVVPAVTISVTFLSSITFIYFINHATTWMQVHNITDTMKKNSQKIIKTTLSEELEVYRTKEPGYIMNEEKSKETFVPAERNGYIQLIDYRKMIEHARRDNVIIQFHVSMGEYVLEGNTLFSYWGKNVEAIDENQYFDMIRIGHKELEVQDLHLGMHKLSEIAVKSLGNNDPKTVINSIHQMAELMLNVVSHVTFTPYLVDHDRQVRVILVSESFESYLHKGFGYIRFYAGNDHLIIAEMTKAFSKLAPAIDEQKKQAVWDFIYDTALHLDPDKIYRLDRKFLLEAFKQLADETGRKDDYQKIELHFS</sequence>
<dbReference type="OrthoDB" id="2955631at2"/>